<dbReference type="PANTHER" id="PTHR35789">
    <property type="entry name" value="SPORE GERMINATION PROTEIN B3"/>
    <property type="match status" value="1"/>
</dbReference>
<dbReference type="PROSITE" id="PS51257">
    <property type="entry name" value="PROKAR_LIPOPROTEIN"/>
    <property type="match status" value="1"/>
</dbReference>
<dbReference type="STRING" id="471514.AN477_02790"/>
<reference evidence="11 12" key="1">
    <citation type="submission" date="2015-09" db="EMBL/GenBank/DDBJ databases">
        <title>Draft genome sequence of Alicyclobacillus ferrooxydans DSM 22381.</title>
        <authorList>
            <person name="Hemp J."/>
        </authorList>
    </citation>
    <scope>NUCLEOTIDE SEQUENCE [LARGE SCALE GENOMIC DNA]</scope>
    <source>
        <strain evidence="11 12">TC-34</strain>
    </source>
</reference>
<dbReference type="Pfam" id="PF25198">
    <property type="entry name" value="Spore_GerAC_N"/>
    <property type="match status" value="1"/>
</dbReference>
<accession>A0A0P9EP98</accession>
<name>A0A0P9EP98_9BACL</name>
<keyword evidence="6" id="KW-0564">Palmitate</keyword>
<keyword evidence="5" id="KW-0472">Membrane</keyword>
<keyword evidence="3" id="KW-0309">Germination</keyword>
<evidence type="ECO:0000256" key="6">
    <source>
        <dbReference type="ARBA" id="ARBA00023139"/>
    </source>
</evidence>
<evidence type="ECO:0000313" key="12">
    <source>
        <dbReference type="Proteomes" id="UP000050482"/>
    </source>
</evidence>
<keyword evidence="12" id="KW-1185">Reference proteome</keyword>
<dbReference type="InterPro" id="IPR046953">
    <property type="entry name" value="Spore_GerAC-like_C"/>
</dbReference>
<evidence type="ECO:0000259" key="9">
    <source>
        <dbReference type="Pfam" id="PF05504"/>
    </source>
</evidence>
<dbReference type="NCBIfam" id="TIGR02887">
    <property type="entry name" value="spore_ger_x_C"/>
    <property type="match status" value="1"/>
</dbReference>
<dbReference type="InterPro" id="IPR057336">
    <property type="entry name" value="GerAC_N"/>
</dbReference>
<comment type="subcellular location">
    <subcellularLocation>
        <location evidence="1">Membrane</location>
        <topology evidence="1">Lipid-anchor</topology>
    </subcellularLocation>
</comment>
<sequence length="414" mass="45274">MRFHRWLLCLWLGLTPLLLSGCYDRKELEQQAFVTVLGIDKGPSGTIDCTFELATPQSPGGGGPASTSTQSGKRVAVRAHSIAEALTVANASVERTLSFTHLTLIMFGQALAQDDLAGLTQSLIRFREFRGTILLAVTKGTAQGTMTAFEPVLEQSPSRAAESIALVGQQIGIIPLTYLHDFTRQLSTQHTGMVVPLYAVNDNAKQDPSGEQPIPETAHPQLNAGSLPRTGGNPVEWSGAAVFRGAKMVDTLNGEQMRDVLLLQGKIKRTLITFHDPVDKQAYIGMSVHAEEAPIYQVRLTKPVQIQVQVPLEADIQNTQSGVDYTNPSMRARLEKDVDQQLNSEFSAVLKQLLTKDDADVIPVSNRIRSKFATHQAFAAYPWEQQLTNAQISVSTDLHIRRFGIQTSPIKPNA</sequence>
<organism evidence="11 12">
    <name type="scientific">Alicyclobacillus ferrooxydans</name>
    <dbReference type="NCBI Taxonomy" id="471514"/>
    <lineage>
        <taxon>Bacteria</taxon>
        <taxon>Bacillati</taxon>
        <taxon>Bacillota</taxon>
        <taxon>Bacilli</taxon>
        <taxon>Bacillales</taxon>
        <taxon>Alicyclobacillaceae</taxon>
        <taxon>Alicyclobacillus</taxon>
    </lineage>
</organism>
<comment type="caution">
    <text evidence="11">The sequence shown here is derived from an EMBL/GenBank/DDBJ whole genome shotgun (WGS) entry which is preliminary data.</text>
</comment>
<dbReference type="GO" id="GO:0009847">
    <property type="term" value="P:spore germination"/>
    <property type="evidence" value="ECO:0007669"/>
    <property type="project" value="InterPro"/>
</dbReference>
<gene>
    <name evidence="11" type="ORF">AN477_02790</name>
</gene>
<feature type="domain" description="Spore germination GerAC-like C-terminal" evidence="9">
    <location>
        <begin position="238"/>
        <end position="404"/>
    </location>
</feature>
<dbReference type="EMBL" id="LJCO01000011">
    <property type="protein sequence ID" value="KPV45307.1"/>
    <property type="molecule type" value="Genomic_DNA"/>
</dbReference>
<feature type="domain" description="Spore germination protein N-terminal" evidence="10">
    <location>
        <begin position="24"/>
        <end position="197"/>
    </location>
</feature>
<evidence type="ECO:0000256" key="3">
    <source>
        <dbReference type="ARBA" id="ARBA00022544"/>
    </source>
</evidence>
<evidence type="ECO:0000256" key="7">
    <source>
        <dbReference type="ARBA" id="ARBA00023288"/>
    </source>
</evidence>
<evidence type="ECO:0000256" key="2">
    <source>
        <dbReference type="ARBA" id="ARBA00007886"/>
    </source>
</evidence>
<protein>
    <submittedName>
        <fullName evidence="11">Uncharacterized protein</fullName>
    </submittedName>
</protein>
<evidence type="ECO:0000256" key="8">
    <source>
        <dbReference type="SAM" id="MobiDB-lite"/>
    </source>
</evidence>
<dbReference type="OrthoDB" id="9816067at2"/>
<dbReference type="Proteomes" id="UP000050482">
    <property type="component" value="Unassembled WGS sequence"/>
</dbReference>
<dbReference type="RefSeq" id="WP_054967645.1">
    <property type="nucleotide sequence ID" value="NZ_LJCO01000011.1"/>
</dbReference>
<dbReference type="InterPro" id="IPR008844">
    <property type="entry name" value="Spore_GerAC-like"/>
</dbReference>
<evidence type="ECO:0000256" key="5">
    <source>
        <dbReference type="ARBA" id="ARBA00023136"/>
    </source>
</evidence>
<proteinExistence type="inferred from homology"/>
<keyword evidence="4" id="KW-0732">Signal</keyword>
<feature type="region of interest" description="Disordered" evidence="8">
    <location>
        <begin position="204"/>
        <end position="231"/>
    </location>
</feature>
<dbReference type="GO" id="GO:0016020">
    <property type="term" value="C:membrane"/>
    <property type="evidence" value="ECO:0007669"/>
    <property type="project" value="UniProtKB-SubCell"/>
</dbReference>
<dbReference type="Pfam" id="PF05504">
    <property type="entry name" value="Spore_GerAC"/>
    <property type="match status" value="1"/>
</dbReference>
<keyword evidence="7" id="KW-0449">Lipoprotein</keyword>
<dbReference type="PANTHER" id="PTHR35789:SF1">
    <property type="entry name" value="SPORE GERMINATION PROTEIN B3"/>
    <property type="match status" value="1"/>
</dbReference>
<dbReference type="AlphaFoldDB" id="A0A0P9EP98"/>
<evidence type="ECO:0000256" key="4">
    <source>
        <dbReference type="ARBA" id="ARBA00022729"/>
    </source>
</evidence>
<evidence type="ECO:0000313" key="11">
    <source>
        <dbReference type="EMBL" id="KPV45307.1"/>
    </source>
</evidence>
<evidence type="ECO:0000256" key="1">
    <source>
        <dbReference type="ARBA" id="ARBA00004635"/>
    </source>
</evidence>
<dbReference type="InterPro" id="IPR038501">
    <property type="entry name" value="Spore_GerAC_C_sf"/>
</dbReference>
<comment type="similarity">
    <text evidence="2">Belongs to the GerABKC lipoprotein family.</text>
</comment>
<evidence type="ECO:0000259" key="10">
    <source>
        <dbReference type="Pfam" id="PF25198"/>
    </source>
</evidence>
<dbReference type="PATRIC" id="fig|471514.4.peg.2888"/>
<dbReference type="Gene3D" id="3.30.300.210">
    <property type="entry name" value="Nutrient germinant receptor protein C, domain 3"/>
    <property type="match status" value="1"/>
</dbReference>